<dbReference type="PANTHER" id="PTHR10357:SF179">
    <property type="entry name" value="NEUTRAL AND BASIC AMINO ACID TRANSPORT PROTEIN RBAT"/>
    <property type="match status" value="1"/>
</dbReference>
<dbReference type="Gene3D" id="3.90.400.10">
    <property type="entry name" value="Oligo-1,6-glucosidase, Domain 2"/>
    <property type="match status" value="1"/>
</dbReference>
<keyword evidence="4" id="KW-0325">Glycoprotein</keyword>
<dbReference type="FunFam" id="3.90.400.10:FF:000001">
    <property type="entry name" value="Maltase A3, isoform A"/>
    <property type="match status" value="1"/>
</dbReference>
<dbReference type="EMBL" id="JARQZJ010000002">
    <property type="protein sequence ID" value="KAK9870032.1"/>
    <property type="molecule type" value="Genomic_DNA"/>
</dbReference>
<keyword evidence="5" id="KW-0378">Hydrolase</keyword>
<feature type="region of interest" description="Disordered" evidence="6">
    <location>
        <begin position="400"/>
        <end position="421"/>
    </location>
</feature>
<keyword evidence="5" id="KW-0326">Glycosidase</keyword>
<dbReference type="AlphaFoldDB" id="A0AAW1TPP5"/>
<dbReference type="GO" id="GO:0004558">
    <property type="term" value="F:alpha-1,4-glucosidase activity"/>
    <property type="evidence" value="ECO:0007669"/>
    <property type="project" value="UniProtKB-EC"/>
</dbReference>
<dbReference type="GO" id="GO:0005975">
    <property type="term" value="P:carbohydrate metabolic process"/>
    <property type="evidence" value="ECO:0007669"/>
    <property type="project" value="InterPro"/>
</dbReference>
<comment type="catalytic activity">
    <reaction evidence="1">
        <text>Hydrolysis of terminal, non-reducing (1-&gt;4)-linked alpha-D-glucose residues with release of alpha-D-glucose.</text>
        <dbReference type="EC" id="3.2.1.20"/>
    </reaction>
</comment>
<proteinExistence type="inferred from homology"/>
<evidence type="ECO:0000313" key="10">
    <source>
        <dbReference type="Proteomes" id="UP001431783"/>
    </source>
</evidence>
<protein>
    <recommendedName>
        <fullName evidence="3">alpha-glucosidase</fullName>
        <ecNumber evidence="3">3.2.1.20</ecNumber>
    </recommendedName>
</protein>
<name>A0AAW1TPP5_9CUCU</name>
<feature type="chain" id="PRO_5043755044" description="alpha-glucosidase" evidence="7">
    <location>
        <begin position="24"/>
        <end position="572"/>
    </location>
</feature>
<accession>A0AAW1TPP5</accession>
<organism evidence="9 10">
    <name type="scientific">Henosepilachna vigintioctopunctata</name>
    <dbReference type="NCBI Taxonomy" id="420089"/>
    <lineage>
        <taxon>Eukaryota</taxon>
        <taxon>Metazoa</taxon>
        <taxon>Ecdysozoa</taxon>
        <taxon>Arthropoda</taxon>
        <taxon>Hexapoda</taxon>
        <taxon>Insecta</taxon>
        <taxon>Pterygota</taxon>
        <taxon>Neoptera</taxon>
        <taxon>Endopterygota</taxon>
        <taxon>Coleoptera</taxon>
        <taxon>Polyphaga</taxon>
        <taxon>Cucujiformia</taxon>
        <taxon>Coccinelloidea</taxon>
        <taxon>Coccinellidae</taxon>
        <taxon>Epilachninae</taxon>
        <taxon>Epilachnini</taxon>
        <taxon>Henosepilachna</taxon>
    </lineage>
</organism>
<evidence type="ECO:0000313" key="9">
    <source>
        <dbReference type="EMBL" id="KAK9870032.1"/>
    </source>
</evidence>
<sequence>MKLFWFSIFVFCSFGICLPVTDTDQDWWKHAVFYQIYPRSYQDSNNDGNGDLAGIASKLDHLADAGVTAVWISPIMKSPQFDAGYDISDYYSIEPMYGSMEDLKKVIEKAHALGIKIIMDFVPNHTSNQHEWFKASENGTEEYKDFYIWVDGTPDKPPNNWISDFKDSAWEWSEKRQQWYYHEFLVAQPDLNYRNPAVRQALHKILIYYMDMGVDGFRFDAVPYLVEDNLLRDEPRSYDPIAKENEPNYLTHIYTKDTDETYNVIYEFRDVIDKYTQEHGGHSRIIMTEAYTTLENTIKYFGTADGSRRGGHFTFNFLFIPLHQNTSNAHDIEEYITNWLGAIPSVYVPNWVIGNHDNRRAASRLEPKNADGFNMLINLLPGIGVTYNGEEIGQEDGEVTYEQRRDTSAKSKDTFEKDSRDFERTPIQWDNSVNAGFNEGHETWLPVSQKYHETNLAAQLSTDGLSHYKIYREILRKRKEDVVALGSTNVWSLSDDVLILKRSLDQSHVVLAFKLGWHNRTEPEEVYIPDVECDTATVALTNVDSSHEIGSTLNPKKFILNPHESLILDIAC</sequence>
<gene>
    <name evidence="9" type="ORF">WA026_006127</name>
</gene>
<comment type="caution">
    <text evidence="9">The sequence shown here is derived from an EMBL/GenBank/DDBJ whole genome shotgun (WGS) entry which is preliminary data.</text>
</comment>
<evidence type="ECO:0000256" key="2">
    <source>
        <dbReference type="ARBA" id="ARBA00008061"/>
    </source>
</evidence>
<dbReference type="CDD" id="cd11328">
    <property type="entry name" value="AmyAc_maltase"/>
    <property type="match status" value="1"/>
</dbReference>
<evidence type="ECO:0000256" key="3">
    <source>
        <dbReference type="ARBA" id="ARBA00012741"/>
    </source>
</evidence>
<evidence type="ECO:0000256" key="5">
    <source>
        <dbReference type="ARBA" id="ARBA00023295"/>
    </source>
</evidence>
<dbReference type="PANTHER" id="PTHR10357">
    <property type="entry name" value="ALPHA-AMYLASE FAMILY MEMBER"/>
    <property type="match status" value="1"/>
</dbReference>
<dbReference type="Proteomes" id="UP001431783">
    <property type="component" value="Unassembled WGS sequence"/>
</dbReference>
<comment type="similarity">
    <text evidence="2">Belongs to the glycosyl hydrolase 13 family.</text>
</comment>
<evidence type="ECO:0000256" key="6">
    <source>
        <dbReference type="SAM" id="MobiDB-lite"/>
    </source>
</evidence>
<reference evidence="9 10" key="1">
    <citation type="submission" date="2023-03" db="EMBL/GenBank/DDBJ databases">
        <title>Genome insight into feeding habits of ladybird beetles.</title>
        <authorList>
            <person name="Li H.-S."/>
            <person name="Huang Y.-H."/>
            <person name="Pang H."/>
        </authorList>
    </citation>
    <scope>NUCLEOTIDE SEQUENCE [LARGE SCALE GENOMIC DNA]</scope>
    <source>
        <strain evidence="9">SYSU_2023b</strain>
        <tissue evidence="9">Whole body</tissue>
    </source>
</reference>
<dbReference type="EC" id="3.2.1.20" evidence="3"/>
<dbReference type="SMART" id="SM00642">
    <property type="entry name" value="Aamy"/>
    <property type="match status" value="1"/>
</dbReference>
<dbReference type="InterPro" id="IPR045857">
    <property type="entry name" value="O16G_dom_2"/>
</dbReference>
<dbReference type="Pfam" id="PF00128">
    <property type="entry name" value="Alpha-amylase"/>
    <property type="match status" value="1"/>
</dbReference>
<feature type="compositionally biased region" description="Basic and acidic residues" evidence="6">
    <location>
        <begin position="401"/>
        <end position="421"/>
    </location>
</feature>
<feature type="signal peptide" evidence="7">
    <location>
        <begin position="1"/>
        <end position="23"/>
    </location>
</feature>
<evidence type="ECO:0000256" key="7">
    <source>
        <dbReference type="SAM" id="SignalP"/>
    </source>
</evidence>
<dbReference type="Gene3D" id="3.20.20.80">
    <property type="entry name" value="Glycosidases"/>
    <property type="match status" value="1"/>
</dbReference>
<dbReference type="InterPro" id="IPR006047">
    <property type="entry name" value="GH13_cat_dom"/>
</dbReference>
<keyword evidence="10" id="KW-1185">Reference proteome</keyword>
<keyword evidence="7" id="KW-0732">Signal</keyword>
<dbReference type="InterPro" id="IPR017853">
    <property type="entry name" value="GH"/>
</dbReference>
<evidence type="ECO:0000256" key="4">
    <source>
        <dbReference type="ARBA" id="ARBA00023180"/>
    </source>
</evidence>
<evidence type="ECO:0000259" key="8">
    <source>
        <dbReference type="SMART" id="SM00642"/>
    </source>
</evidence>
<dbReference type="SUPFAM" id="SSF51445">
    <property type="entry name" value="(Trans)glycosidases"/>
    <property type="match status" value="1"/>
</dbReference>
<feature type="domain" description="Glycosyl hydrolase family 13 catalytic" evidence="8">
    <location>
        <begin position="35"/>
        <end position="424"/>
    </location>
</feature>
<evidence type="ECO:0000256" key="1">
    <source>
        <dbReference type="ARBA" id="ARBA00001657"/>
    </source>
</evidence>